<dbReference type="Pfam" id="PF02518">
    <property type="entry name" value="HATPase_c"/>
    <property type="match status" value="1"/>
</dbReference>
<dbReference type="GO" id="GO:0005524">
    <property type="term" value="F:ATP binding"/>
    <property type="evidence" value="ECO:0007669"/>
    <property type="project" value="UniProtKB-KW"/>
</dbReference>
<evidence type="ECO:0000313" key="10">
    <source>
        <dbReference type="EMBL" id="MDQ8195217.1"/>
    </source>
</evidence>
<dbReference type="PROSITE" id="PS50885">
    <property type="entry name" value="HAMP"/>
    <property type="match status" value="1"/>
</dbReference>
<dbReference type="PROSITE" id="PS50109">
    <property type="entry name" value="HIS_KIN"/>
    <property type="match status" value="1"/>
</dbReference>
<keyword evidence="10" id="KW-0547">Nucleotide-binding</keyword>
<comment type="caution">
    <text evidence="10">The sequence shown here is derived from an EMBL/GenBank/DDBJ whole genome shotgun (WGS) entry which is preliminary data.</text>
</comment>
<dbReference type="PANTHER" id="PTHR43047:SF72">
    <property type="entry name" value="OSMOSENSING HISTIDINE PROTEIN KINASE SLN1"/>
    <property type="match status" value="1"/>
</dbReference>
<dbReference type="SUPFAM" id="SSF55874">
    <property type="entry name" value="ATPase domain of HSP90 chaperone/DNA topoisomerase II/histidine kinase"/>
    <property type="match status" value="1"/>
</dbReference>
<evidence type="ECO:0000256" key="1">
    <source>
        <dbReference type="ARBA" id="ARBA00000085"/>
    </source>
</evidence>
<dbReference type="CDD" id="cd06225">
    <property type="entry name" value="HAMP"/>
    <property type="match status" value="1"/>
</dbReference>
<dbReference type="SUPFAM" id="SSF55785">
    <property type="entry name" value="PYP-like sensor domain (PAS domain)"/>
    <property type="match status" value="1"/>
</dbReference>
<gene>
    <name evidence="10" type="ORF">QEH59_12330</name>
</gene>
<dbReference type="Pfam" id="PF00672">
    <property type="entry name" value="HAMP"/>
    <property type="match status" value="1"/>
</dbReference>
<dbReference type="InterPro" id="IPR036890">
    <property type="entry name" value="HATPase_C_sf"/>
</dbReference>
<accession>A0ABU1AKJ2</accession>
<dbReference type="Pfam" id="PF00512">
    <property type="entry name" value="HisKA"/>
    <property type="match status" value="1"/>
</dbReference>
<dbReference type="EMBL" id="JARXIC010000020">
    <property type="protein sequence ID" value="MDQ8195217.1"/>
    <property type="molecule type" value="Genomic_DNA"/>
</dbReference>
<name>A0ABU1AKJ2_9BACT</name>
<reference evidence="10 11" key="1">
    <citation type="submission" date="2023-04" db="EMBL/GenBank/DDBJ databases">
        <title>A novel bacteria isolated from coastal sediment.</title>
        <authorList>
            <person name="Liu X.-J."/>
            <person name="Du Z.-J."/>
        </authorList>
    </citation>
    <scope>NUCLEOTIDE SEQUENCE [LARGE SCALE GENOMIC DNA]</scope>
    <source>
        <strain evidence="10 11">SDUM461004</strain>
    </source>
</reference>
<dbReference type="RefSeq" id="WP_308985673.1">
    <property type="nucleotide sequence ID" value="NZ_JARXIC010000020.1"/>
</dbReference>
<dbReference type="SMART" id="SM00388">
    <property type="entry name" value="HisKA"/>
    <property type="match status" value="1"/>
</dbReference>
<keyword evidence="4" id="KW-0597">Phosphoprotein</keyword>
<keyword evidence="11" id="KW-1185">Reference proteome</keyword>
<keyword evidence="5" id="KW-0808">Transferase</keyword>
<keyword evidence="6" id="KW-0418">Kinase</keyword>
<proteinExistence type="predicted"/>
<keyword evidence="7" id="KW-1133">Transmembrane helix</keyword>
<comment type="catalytic activity">
    <reaction evidence="1">
        <text>ATP + protein L-histidine = ADP + protein N-phospho-L-histidine.</text>
        <dbReference type="EC" id="2.7.13.3"/>
    </reaction>
</comment>
<organism evidence="10 11">
    <name type="scientific">Thalassobacterium sedimentorum</name>
    <dbReference type="NCBI Taxonomy" id="3041258"/>
    <lineage>
        <taxon>Bacteria</taxon>
        <taxon>Pseudomonadati</taxon>
        <taxon>Verrucomicrobiota</taxon>
        <taxon>Opitutia</taxon>
        <taxon>Puniceicoccales</taxon>
        <taxon>Coraliomargaritaceae</taxon>
        <taxon>Thalassobacterium</taxon>
    </lineage>
</organism>
<dbReference type="Proteomes" id="UP001243717">
    <property type="component" value="Unassembled WGS sequence"/>
</dbReference>
<dbReference type="SUPFAM" id="SSF47384">
    <property type="entry name" value="Homodimeric domain of signal transducing histidine kinase"/>
    <property type="match status" value="1"/>
</dbReference>
<feature type="domain" description="Histidine kinase" evidence="8">
    <location>
        <begin position="369"/>
        <end position="584"/>
    </location>
</feature>
<dbReference type="InterPro" id="IPR003594">
    <property type="entry name" value="HATPase_dom"/>
</dbReference>
<dbReference type="SUPFAM" id="SSF158472">
    <property type="entry name" value="HAMP domain-like"/>
    <property type="match status" value="1"/>
</dbReference>
<evidence type="ECO:0000259" key="9">
    <source>
        <dbReference type="PROSITE" id="PS50885"/>
    </source>
</evidence>
<dbReference type="Gene3D" id="3.30.565.10">
    <property type="entry name" value="Histidine kinase-like ATPase, C-terminal domain"/>
    <property type="match status" value="1"/>
</dbReference>
<evidence type="ECO:0000256" key="4">
    <source>
        <dbReference type="ARBA" id="ARBA00022553"/>
    </source>
</evidence>
<dbReference type="PANTHER" id="PTHR43047">
    <property type="entry name" value="TWO-COMPONENT HISTIDINE PROTEIN KINASE"/>
    <property type="match status" value="1"/>
</dbReference>
<evidence type="ECO:0000256" key="5">
    <source>
        <dbReference type="ARBA" id="ARBA00022679"/>
    </source>
</evidence>
<dbReference type="Gene3D" id="6.10.340.10">
    <property type="match status" value="1"/>
</dbReference>
<dbReference type="InterPro" id="IPR005467">
    <property type="entry name" value="His_kinase_dom"/>
</dbReference>
<keyword evidence="7" id="KW-0812">Transmembrane</keyword>
<dbReference type="Gene3D" id="1.10.287.130">
    <property type="match status" value="1"/>
</dbReference>
<feature type="transmembrane region" description="Helical" evidence="7">
    <location>
        <begin position="152"/>
        <end position="176"/>
    </location>
</feature>
<evidence type="ECO:0000313" key="11">
    <source>
        <dbReference type="Proteomes" id="UP001243717"/>
    </source>
</evidence>
<evidence type="ECO:0000259" key="8">
    <source>
        <dbReference type="PROSITE" id="PS50109"/>
    </source>
</evidence>
<evidence type="ECO:0000256" key="3">
    <source>
        <dbReference type="ARBA" id="ARBA00012438"/>
    </source>
</evidence>
<dbReference type="CDD" id="cd00082">
    <property type="entry name" value="HisKA"/>
    <property type="match status" value="1"/>
</dbReference>
<protein>
    <recommendedName>
        <fullName evidence="3">histidine kinase</fullName>
        <ecNumber evidence="3">2.7.13.3</ecNumber>
    </recommendedName>
</protein>
<evidence type="ECO:0000256" key="2">
    <source>
        <dbReference type="ARBA" id="ARBA00004370"/>
    </source>
</evidence>
<dbReference type="InterPro" id="IPR004358">
    <property type="entry name" value="Sig_transdc_His_kin-like_C"/>
</dbReference>
<dbReference type="InterPro" id="IPR035965">
    <property type="entry name" value="PAS-like_dom_sf"/>
</dbReference>
<evidence type="ECO:0000256" key="6">
    <source>
        <dbReference type="ARBA" id="ARBA00022777"/>
    </source>
</evidence>
<evidence type="ECO:0000256" key="7">
    <source>
        <dbReference type="SAM" id="Phobius"/>
    </source>
</evidence>
<dbReference type="InterPro" id="IPR036097">
    <property type="entry name" value="HisK_dim/P_sf"/>
</dbReference>
<dbReference type="InterPro" id="IPR003660">
    <property type="entry name" value="HAMP_dom"/>
</dbReference>
<dbReference type="InterPro" id="IPR003661">
    <property type="entry name" value="HisK_dim/P_dom"/>
</dbReference>
<comment type="subcellular location">
    <subcellularLocation>
        <location evidence="2">Membrane</location>
    </subcellularLocation>
</comment>
<dbReference type="SMART" id="SM00304">
    <property type="entry name" value="HAMP"/>
    <property type="match status" value="1"/>
</dbReference>
<keyword evidence="7" id="KW-0472">Membrane</keyword>
<dbReference type="SMART" id="SM00387">
    <property type="entry name" value="HATPase_c"/>
    <property type="match status" value="1"/>
</dbReference>
<feature type="domain" description="HAMP" evidence="9">
    <location>
        <begin position="177"/>
        <end position="229"/>
    </location>
</feature>
<keyword evidence="10" id="KW-0067">ATP-binding</keyword>
<sequence length="584" mass="65231">MYFLILDVQGLYRDTQDISYTKLEVGRNLGEVQSSLSALELILDAEGGYQGHDRDKVSLNRLSTRIGRGSERIQVSAIMQAKLDQLKYDESSFGAKLREISALATQLSDGQGDPEMLYALIKETSGVAQELRQSINASLLETQERIEDRVEVVYAVVIGGMLVAIALTLAISTILWRRIIRPIEEISAGMEDFRADSERFEIDYSENDELGQLARSLEGMTARLKEYQELTNEKLIRSTSAIRSILDQSPDAFFIFSKDLQPTYFSPNASHLYLNSVLKDQLPSDVQDRLSRTFEQNLPQLSKEMNDAIRINVDGEEKWYLVHAFPFDAPDSTDFSYKSNTAHSSIAAIFQEATVLKLSDSLRKNLLATVSHELKTPITSARMSLYLLLEQQLGPLNADQLELVETARDDVNRQLSTIEHLLDLSRVEENTDQLELSEFSVCDLVADSLHAHQEIASAHDVQLLYTPPQVPVQLHADQKKVRIVLNNLLVNAIKYCGAGLTVEVRAFLHDTYCRVEVVDQGPGMDEETVSTIFDAYTRGNVAGAIKGTGLGLKISKDIIDAHHGRIGCHSQLDAGSTFFFELPI</sequence>
<dbReference type="EC" id="2.7.13.3" evidence="3"/>
<dbReference type="PRINTS" id="PR00344">
    <property type="entry name" value="BCTRLSENSOR"/>
</dbReference>
<dbReference type="CDD" id="cd00075">
    <property type="entry name" value="HATPase"/>
    <property type="match status" value="1"/>
</dbReference>